<keyword evidence="1" id="KW-0812">Transmembrane</keyword>
<organism evidence="2 3">
    <name type="scientific">Viridibacterium curvum</name>
    <dbReference type="NCBI Taxonomy" id="1101404"/>
    <lineage>
        <taxon>Bacteria</taxon>
        <taxon>Pseudomonadati</taxon>
        <taxon>Pseudomonadota</taxon>
        <taxon>Betaproteobacteria</taxon>
        <taxon>Rhodocyclales</taxon>
        <taxon>Rhodocyclaceae</taxon>
        <taxon>Viridibacterium</taxon>
    </lineage>
</organism>
<evidence type="ECO:0000256" key="1">
    <source>
        <dbReference type="SAM" id="Phobius"/>
    </source>
</evidence>
<accession>A0ABP9QXR1</accession>
<protein>
    <submittedName>
        <fullName evidence="2">Uncharacterized protein</fullName>
    </submittedName>
</protein>
<name>A0ABP9QXR1_9RHOO</name>
<proteinExistence type="predicted"/>
<evidence type="ECO:0000313" key="3">
    <source>
        <dbReference type="Proteomes" id="UP001500547"/>
    </source>
</evidence>
<keyword evidence="1" id="KW-0472">Membrane</keyword>
<sequence length="99" mass="10674">MSVKNVYAQTFLHCTKTPSSNPAPTKSVILMFPIIALGWLYVALMLAVGSGSVVAGIFAFLGWGVVPVGILWYLFARKPSTREKPTEDAQTPSHSPPPD</sequence>
<evidence type="ECO:0000313" key="2">
    <source>
        <dbReference type="EMBL" id="GAA5169027.1"/>
    </source>
</evidence>
<feature type="transmembrane region" description="Helical" evidence="1">
    <location>
        <begin position="54"/>
        <end position="75"/>
    </location>
</feature>
<keyword evidence="1" id="KW-1133">Transmembrane helix</keyword>
<reference evidence="3" key="1">
    <citation type="journal article" date="2019" name="Int. J. Syst. Evol. Microbiol.">
        <title>The Global Catalogue of Microorganisms (GCM) 10K type strain sequencing project: providing services to taxonomists for standard genome sequencing and annotation.</title>
        <authorList>
            <consortium name="The Broad Institute Genomics Platform"/>
            <consortium name="The Broad Institute Genome Sequencing Center for Infectious Disease"/>
            <person name="Wu L."/>
            <person name="Ma J."/>
        </authorList>
    </citation>
    <scope>NUCLEOTIDE SEQUENCE [LARGE SCALE GENOMIC DNA]</scope>
    <source>
        <strain evidence="3">JCM 18715</strain>
    </source>
</reference>
<dbReference type="EMBL" id="BAABLD010000011">
    <property type="protein sequence ID" value="GAA5169027.1"/>
    <property type="molecule type" value="Genomic_DNA"/>
</dbReference>
<dbReference type="Proteomes" id="UP001500547">
    <property type="component" value="Unassembled WGS sequence"/>
</dbReference>
<gene>
    <name evidence="2" type="ORF">GCM10025770_30020</name>
</gene>
<comment type="caution">
    <text evidence="2">The sequence shown here is derived from an EMBL/GenBank/DDBJ whole genome shotgun (WGS) entry which is preliminary data.</text>
</comment>
<keyword evidence="3" id="KW-1185">Reference proteome</keyword>
<feature type="transmembrane region" description="Helical" evidence="1">
    <location>
        <begin position="28"/>
        <end position="48"/>
    </location>
</feature>